<accession>W9Y6S6</accession>
<keyword evidence="3" id="KW-1185">Reference proteome</keyword>
<sequence length="234" mass="25798">MSFPSWQCKPFSSLFILLAFYQFLCVQPVGAATATASTTRHPPPGSVDCNANTTASTETSCPYPNQEQIYSIFNSLQGLQPNYTAFFEHVAENVDWTIQGTHPLAGRYQNKTVLESTFKRITSTAVSGTSFAVSIIHIVGGGLEQWSVQELEVKGVCQSGLVFDNRYAWVTRWGPGRIIVEARAYLDSALVATALIQNELGQFTYSDPRPDIIPWTSLTPQELERATGFDSTDI</sequence>
<dbReference type="GeneID" id="19173369"/>
<comment type="caution">
    <text evidence="2">The sequence shown here is derived from an EMBL/GenBank/DDBJ whole genome shotgun (WGS) entry which is preliminary data.</text>
</comment>
<evidence type="ECO:0008006" key="4">
    <source>
        <dbReference type="Google" id="ProtNLM"/>
    </source>
</evidence>
<dbReference type="Gene3D" id="3.10.450.50">
    <property type="match status" value="1"/>
</dbReference>
<dbReference type="SUPFAM" id="SSF54427">
    <property type="entry name" value="NTF2-like"/>
    <property type="match status" value="1"/>
</dbReference>
<dbReference type="STRING" id="1182542.W9Y6S6"/>
<feature type="signal peptide" evidence="1">
    <location>
        <begin position="1"/>
        <end position="31"/>
    </location>
</feature>
<organism evidence="2 3">
    <name type="scientific">Capronia epimyces CBS 606.96</name>
    <dbReference type="NCBI Taxonomy" id="1182542"/>
    <lineage>
        <taxon>Eukaryota</taxon>
        <taxon>Fungi</taxon>
        <taxon>Dikarya</taxon>
        <taxon>Ascomycota</taxon>
        <taxon>Pezizomycotina</taxon>
        <taxon>Eurotiomycetes</taxon>
        <taxon>Chaetothyriomycetidae</taxon>
        <taxon>Chaetothyriales</taxon>
        <taxon>Herpotrichiellaceae</taxon>
        <taxon>Capronia</taxon>
    </lineage>
</organism>
<evidence type="ECO:0000313" key="2">
    <source>
        <dbReference type="EMBL" id="EXJ78124.1"/>
    </source>
</evidence>
<dbReference type="AlphaFoldDB" id="W9Y6S6"/>
<evidence type="ECO:0000313" key="3">
    <source>
        <dbReference type="Proteomes" id="UP000019478"/>
    </source>
</evidence>
<evidence type="ECO:0000256" key="1">
    <source>
        <dbReference type="SAM" id="SignalP"/>
    </source>
</evidence>
<protein>
    <recommendedName>
        <fullName evidence="4">SnoaL-like domain-containing protein</fullName>
    </recommendedName>
</protein>
<proteinExistence type="predicted"/>
<keyword evidence="1" id="KW-0732">Signal</keyword>
<gene>
    <name evidence="2" type="ORF">A1O3_09285</name>
</gene>
<dbReference type="eggNOG" id="ENOG502SQ9R">
    <property type="taxonomic scope" value="Eukaryota"/>
</dbReference>
<reference evidence="2 3" key="1">
    <citation type="submission" date="2013-03" db="EMBL/GenBank/DDBJ databases">
        <title>The Genome Sequence of Capronia epimyces CBS 606.96.</title>
        <authorList>
            <consortium name="The Broad Institute Genomics Platform"/>
            <person name="Cuomo C."/>
            <person name="de Hoog S."/>
            <person name="Gorbushina A."/>
            <person name="Walker B."/>
            <person name="Young S.K."/>
            <person name="Zeng Q."/>
            <person name="Gargeya S."/>
            <person name="Fitzgerald M."/>
            <person name="Haas B."/>
            <person name="Abouelleil A."/>
            <person name="Allen A.W."/>
            <person name="Alvarado L."/>
            <person name="Arachchi H.M."/>
            <person name="Berlin A.M."/>
            <person name="Chapman S.B."/>
            <person name="Gainer-Dewar J."/>
            <person name="Goldberg J."/>
            <person name="Griggs A."/>
            <person name="Gujja S."/>
            <person name="Hansen M."/>
            <person name="Howarth C."/>
            <person name="Imamovic A."/>
            <person name="Ireland A."/>
            <person name="Larimer J."/>
            <person name="McCowan C."/>
            <person name="Murphy C."/>
            <person name="Pearson M."/>
            <person name="Poon T.W."/>
            <person name="Priest M."/>
            <person name="Roberts A."/>
            <person name="Saif S."/>
            <person name="Shea T."/>
            <person name="Sisk P."/>
            <person name="Sykes S."/>
            <person name="Wortman J."/>
            <person name="Nusbaum C."/>
            <person name="Birren B."/>
        </authorList>
    </citation>
    <scope>NUCLEOTIDE SEQUENCE [LARGE SCALE GENOMIC DNA]</scope>
    <source>
        <strain evidence="2 3">CBS 606.96</strain>
    </source>
</reference>
<dbReference type="HOGENOM" id="CLU_1184886_0_0_1"/>
<dbReference type="RefSeq" id="XP_007737569.1">
    <property type="nucleotide sequence ID" value="XM_007739379.1"/>
</dbReference>
<dbReference type="InterPro" id="IPR032710">
    <property type="entry name" value="NTF2-like_dom_sf"/>
</dbReference>
<dbReference type="Proteomes" id="UP000019478">
    <property type="component" value="Unassembled WGS sequence"/>
</dbReference>
<dbReference type="OrthoDB" id="10264449at2759"/>
<feature type="chain" id="PRO_5004934482" description="SnoaL-like domain-containing protein" evidence="1">
    <location>
        <begin position="32"/>
        <end position="234"/>
    </location>
</feature>
<name>W9Y6S6_9EURO</name>
<dbReference type="EMBL" id="AMGY01000009">
    <property type="protein sequence ID" value="EXJ78124.1"/>
    <property type="molecule type" value="Genomic_DNA"/>
</dbReference>